<feature type="compositionally biased region" description="Basic and acidic residues" evidence="8">
    <location>
        <begin position="1"/>
        <end position="24"/>
    </location>
</feature>
<evidence type="ECO:0000313" key="13">
    <source>
        <dbReference type="Proteomes" id="UP001627284"/>
    </source>
</evidence>
<evidence type="ECO:0000256" key="2">
    <source>
        <dbReference type="ARBA" id="ARBA00007214"/>
    </source>
</evidence>
<evidence type="ECO:0000256" key="4">
    <source>
        <dbReference type="ARBA" id="ARBA00023125"/>
    </source>
</evidence>
<organism evidence="12 13">
    <name type="scientific">Solanum stoloniferum</name>
    <dbReference type="NCBI Taxonomy" id="62892"/>
    <lineage>
        <taxon>Eukaryota</taxon>
        <taxon>Viridiplantae</taxon>
        <taxon>Streptophyta</taxon>
        <taxon>Embryophyta</taxon>
        <taxon>Tracheophyta</taxon>
        <taxon>Spermatophyta</taxon>
        <taxon>Magnoliopsida</taxon>
        <taxon>eudicotyledons</taxon>
        <taxon>Gunneridae</taxon>
        <taxon>Pentapetalae</taxon>
        <taxon>asterids</taxon>
        <taxon>lamiids</taxon>
        <taxon>Solanales</taxon>
        <taxon>Solanaceae</taxon>
        <taxon>Solanoideae</taxon>
        <taxon>Solaneae</taxon>
        <taxon>Solanum</taxon>
    </lineage>
</organism>
<evidence type="ECO:0000256" key="1">
    <source>
        <dbReference type="ARBA" id="ARBA00004123"/>
    </source>
</evidence>
<feature type="domain" description="Calmodulin binding protein C-terminal" evidence="11">
    <location>
        <begin position="319"/>
        <end position="381"/>
    </location>
</feature>
<dbReference type="PANTHER" id="PTHR31713:SF14">
    <property type="entry name" value="CALMODULIN-BINDING PROTEIN 60 A"/>
    <property type="match status" value="1"/>
</dbReference>
<feature type="region of interest" description="Disordered" evidence="8">
    <location>
        <begin position="1"/>
        <end position="28"/>
    </location>
</feature>
<proteinExistence type="inferred from homology"/>
<dbReference type="AlphaFoldDB" id="A0ABD2SGK6"/>
<keyword evidence="3" id="KW-0805">Transcription regulation</keyword>
<dbReference type="Proteomes" id="UP001627284">
    <property type="component" value="Unassembled WGS sequence"/>
</dbReference>
<feature type="domain" description="Calmodulin binding protein central" evidence="10">
    <location>
        <begin position="249"/>
        <end position="314"/>
    </location>
</feature>
<evidence type="ECO:0000256" key="8">
    <source>
        <dbReference type="SAM" id="MobiDB-lite"/>
    </source>
</evidence>
<keyword evidence="6" id="KW-0804">Transcription</keyword>
<dbReference type="InterPro" id="IPR046829">
    <property type="entry name" value="Calmod_bind_C"/>
</dbReference>
<dbReference type="GO" id="GO:0005634">
    <property type="term" value="C:nucleus"/>
    <property type="evidence" value="ECO:0007669"/>
    <property type="project" value="UniProtKB-SubCell"/>
</dbReference>
<evidence type="ECO:0000256" key="5">
    <source>
        <dbReference type="ARBA" id="ARBA00023159"/>
    </source>
</evidence>
<evidence type="ECO:0000256" key="3">
    <source>
        <dbReference type="ARBA" id="ARBA00023015"/>
    </source>
</evidence>
<keyword evidence="7" id="KW-0539">Nucleus</keyword>
<protein>
    <recommendedName>
        <fullName evidence="14">Calmodulin binding protein</fullName>
    </recommendedName>
</protein>
<evidence type="ECO:0000259" key="9">
    <source>
        <dbReference type="Pfam" id="PF07887"/>
    </source>
</evidence>
<sequence length="564" mass="63683">MSMKRQSQDDSKSRLDAGSSEDKRRRSLPSLSSVITEVMNMSKVQHFMEPVLEPLIRKVVKEEVELALRKYMTTIKRNCGKDVFACELRSLKLKFSDVISPPVFTGTRIEGEESSLKVALVDVLTGEVVCSGPESCAKVEIVVLEGDFDGDDGDNWTADEFKNNIVREREGKKPLLTGDAFLYLKEGIGWVSDISFTDNSSWTRSRKFRLGARLVDSFEGISVREAKTESFIVRDHRGELYKKHHPPSLSDEVWRLEKIGKDGAFHRRLSKERVNTVKDFLTLLYLDPTRLRNVLGTGMSTKMWEVTVEHARTCLLDKKVYLFYTSVSSPKTGVVFNIVGQVMGLFPDCQFVSDDKLSETQKDDARNLVICAFRHWEEVVSFEDESSLMDWVMQISTVQFPANSPMVVNSDASDNVLASQKVSRSEYQPLSASTPDIMPSFCSIAGFSSLDDYVLHGIDNMDVTFDQSLNFPGQDTNSLMADTDSITPPSFCDDDHLPFFETDYSLPSSSFAPSPDLQCAVNSFLAHSSSIVPLDKAQRRWKMLFSVLRWFSVRRIVNKRTIIS</sequence>
<evidence type="ECO:0000256" key="6">
    <source>
        <dbReference type="ARBA" id="ARBA00023163"/>
    </source>
</evidence>
<comment type="similarity">
    <text evidence="2">Belongs to the plant ACBP60 protein family.</text>
</comment>
<reference evidence="12 13" key="1">
    <citation type="submission" date="2024-05" db="EMBL/GenBank/DDBJ databases">
        <title>De novo assembly of an allotetraploid wild potato.</title>
        <authorList>
            <person name="Hosaka A.J."/>
        </authorList>
    </citation>
    <scope>NUCLEOTIDE SEQUENCE [LARGE SCALE GENOMIC DNA]</scope>
    <source>
        <tissue evidence="12">Young leaves</tissue>
    </source>
</reference>
<accession>A0ABD2SGK6</accession>
<dbReference type="EMBL" id="JBJKTR010000015">
    <property type="protein sequence ID" value="KAL3342976.1"/>
    <property type="molecule type" value="Genomic_DNA"/>
</dbReference>
<evidence type="ECO:0000256" key="7">
    <source>
        <dbReference type="ARBA" id="ARBA00023242"/>
    </source>
</evidence>
<name>A0ABD2SGK6_9SOLN</name>
<dbReference type="Pfam" id="PF20452">
    <property type="entry name" value="Calmod_bind_C"/>
    <property type="match status" value="1"/>
</dbReference>
<dbReference type="InterPro" id="IPR012416">
    <property type="entry name" value="CBP60"/>
</dbReference>
<dbReference type="InterPro" id="IPR046831">
    <property type="entry name" value="Calmodulin_bind_N"/>
</dbReference>
<gene>
    <name evidence="12" type="ORF">AABB24_026833</name>
</gene>
<dbReference type="GO" id="GO:0003677">
    <property type="term" value="F:DNA binding"/>
    <property type="evidence" value="ECO:0007669"/>
    <property type="project" value="UniProtKB-KW"/>
</dbReference>
<evidence type="ECO:0000259" key="11">
    <source>
        <dbReference type="Pfam" id="PF20452"/>
    </source>
</evidence>
<dbReference type="Pfam" id="PF07887">
    <property type="entry name" value="Calmodulin_bind"/>
    <property type="match status" value="1"/>
</dbReference>
<keyword evidence="4" id="KW-0238">DNA-binding</keyword>
<comment type="subcellular location">
    <subcellularLocation>
        <location evidence="1">Nucleus</location>
    </subcellularLocation>
</comment>
<evidence type="ECO:0000259" key="10">
    <source>
        <dbReference type="Pfam" id="PF20451"/>
    </source>
</evidence>
<dbReference type="PANTHER" id="PTHR31713">
    <property type="entry name" value="OS02G0177800 PROTEIN"/>
    <property type="match status" value="1"/>
</dbReference>
<evidence type="ECO:0000313" key="12">
    <source>
        <dbReference type="EMBL" id="KAL3342976.1"/>
    </source>
</evidence>
<evidence type="ECO:0008006" key="14">
    <source>
        <dbReference type="Google" id="ProtNLM"/>
    </source>
</evidence>
<comment type="caution">
    <text evidence="12">The sequence shown here is derived from an EMBL/GenBank/DDBJ whole genome shotgun (WGS) entry which is preliminary data.</text>
</comment>
<keyword evidence="5" id="KW-0010">Activator</keyword>
<dbReference type="InterPro" id="IPR046830">
    <property type="entry name" value="Calmod_bind_M"/>
</dbReference>
<dbReference type="Pfam" id="PF20451">
    <property type="entry name" value="Calmod_bind_M"/>
    <property type="match status" value="1"/>
</dbReference>
<keyword evidence="13" id="KW-1185">Reference proteome</keyword>
<feature type="domain" description="Calmodulin binding protein-like N-terminal" evidence="9">
    <location>
        <begin position="91"/>
        <end position="236"/>
    </location>
</feature>